<proteinExistence type="predicted"/>
<accession>A0A915LM79</accession>
<name>A0A915LM79_MELJA</name>
<protein>
    <submittedName>
        <fullName evidence="3">Uncharacterized protein</fullName>
    </submittedName>
</protein>
<dbReference type="Proteomes" id="UP000887561">
    <property type="component" value="Unplaced"/>
</dbReference>
<dbReference type="WBParaSite" id="scaffold14461_cov253.g17488">
    <property type="protein sequence ID" value="scaffold14461_cov253.g17488"/>
    <property type="gene ID" value="scaffold14461_cov253.g17488"/>
</dbReference>
<reference evidence="3" key="1">
    <citation type="submission" date="2022-11" db="UniProtKB">
        <authorList>
            <consortium name="WormBaseParasite"/>
        </authorList>
    </citation>
    <scope>IDENTIFICATION</scope>
</reference>
<feature type="chain" id="PRO_5038030969" evidence="1">
    <location>
        <begin position="21"/>
        <end position="144"/>
    </location>
</feature>
<sequence length="144" mass="16562">MLRRENFLLLLLSTVLTYSAVYDRYSPYWNKPGRIKINRTINIKIELLANFGVNERMKQAAKQAILQNFSGKWPDTGNESNLIGEAMERRFGGVWMVAVFDIDFDAAYTIVRRSPSYMLFGVNDRAILIAREGNGRKNKNNPLL</sequence>
<dbReference type="AlphaFoldDB" id="A0A915LM79"/>
<keyword evidence="1" id="KW-0732">Signal</keyword>
<organism evidence="2 3">
    <name type="scientific">Meloidogyne javanica</name>
    <name type="common">Root-knot nematode worm</name>
    <dbReference type="NCBI Taxonomy" id="6303"/>
    <lineage>
        <taxon>Eukaryota</taxon>
        <taxon>Metazoa</taxon>
        <taxon>Ecdysozoa</taxon>
        <taxon>Nematoda</taxon>
        <taxon>Chromadorea</taxon>
        <taxon>Rhabditida</taxon>
        <taxon>Tylenchina</taxon>
        <taxon>Tylenchomorpha</taxon>
        <taxon>Tylenchoidea</taxon>
        <taxon>Meloidogynidae</taxon>
        <taxon>Meloidogyninae</taxon>
        <taxon>Meloidogyne</taxon>
        <taxon>Meloidogyne incognita group</taxon>
    </lineage>
</organism>
<evidence type="ECO:0000256" key="1">
    <source>
        <dbReference type="SAM" id="SignalP"/>
    </source>
</evidence>
<evidence type="ECO:0000313" key="2">
    <source>
        <dbReference type="Proteomes" id="UP000887561"/>
    </source>
</evidence>
<evidence type="ECO:0000313" key="3">
    <source>
        <dbReference type="WBParaSite" id="scaffold14461_cov253.g17488"/>
    </source>
</evidence>
<keyword evidence="2" id="KW-1185">Reference proteome</keyword>
<feature type="signal peptide" evidence="1">
    <location>
        <begin position="1"/>
        <end position="20"/>
    </location>
</feature>